<gene>
    <name evidence="2" type="ORF">SAMN05444394_1547</name>
</gene>
<dbReference type="STRING" id="226505.SAMN05444394_1547"/>
<keyword evidence="3" id="KW-1185">Reference proteome</keyword>
<dbReference type="SUPFAM" id="SSF109854">
    <property type="entry name" value="DinB/YfiT-like putative metalloenzymes"/>
    <property type="match status" value="1"/>
</dbReference>
<dbReference type="OrthoDB" id="1439983at2"/>
<evidence type="ECO:0000259" key="1">
    <source>
        <dbReference type="Pfam" id="PF12867"/>
    </source>
</evidence>
<protein>
    <submittedName>
        <fullName evidence="2">DinB superfamily protein</fullName>
    </submittedName>
</protein>
<evidence type="ECO:0000313" key="3">
    <source>
        <dbReference type="Proteomes" id="UP000185221"/>
    </source>
</evidence>
<dbReference type="Pfam" id="PF12867">
    <property type="entry name" value="DinB_2"/>
    <property type="match status" value="1"/>
</dbReference>
<name>A0A1N6DZ72_9BACT</name>
<reference evidence="3" key="1">
    <citation type="submission" date="2016-11" db="EMBL/GenBank/DDBJ databases">
        <authorList>
            <person name="Varghese N."/>
            <person name="Submissions S."/>
        </authorList>
    </citation>
    <scope>NUCLEOTIDE SEQUENCE [LARGE SCALE GENOMIC DNA]</scope>
    <source>
        <strain evidence="3">DSM 15292</strain>
    </source>
</reference>
<proteinExistence type="predicted"/>
<dbReference type="RefSeq" id="WP_074224251.1">
    <property type="nucleotide sequence ID" value="NZ_FSRC01000001.1"/>
</dbReference>
<feature type="domain" description="DinB-like" evidence="1">
    <location>
        <begin position="27"/>
        <end position="158"/>
    </location>
</feature>
<dbReference type="InterPro" id="IPR034660">
    <property type="entry name" value="DinB/YfiT-like"/>
</dbReference>
<dbReference type="EMBL" id="FSRC01000001">
    <property type="protein sequence ID" value="SIN76007.1"/>
    <property type="molecule type" value="Genomic_DNA"/>
</dbReference>
<sequence>MTSAPEFWLRGPIDGFPDLFQPIVHALLQAQDEIHALMKEFPSELLWKRPAGMASPAFHLKHIAGVIDRMGTYSKAGPLSQSQFDYLKKEGIENNKLTSQELLVQLDLQIAKFLKLLSTTDPKSFSEFRPVGRAQLPSTVGGLLFHAAEHTQRHFGQLLVTVKVILAE</sequence>
<accession>A0A1N6DZ72</accession>
<evidence type="ECO:0000313" key="2">
    <source>
        <dbReference type="EMBL" id="SIN76007.1"/>
    </source>
</evidence>
<dbReference type="InterPro" id="IPR024775">
    <property type="entry name" value="DinB-like"/>
</dbReference>
<dbReference type="AlphaFoldDB" id="A0A1N6DZ72"/>
<dbReference type="Proteomes" id="UP000185221">
    <property type="component" value="Unassembled WGS sequence"/>
</dbReference>
<dbReference type="Gene3D" id="1.20.120.450">
    <property type="entry name" value="dinb family like domain"/>
    <property type="match status" value="1"/>
</dbReference>
<organism evidence="2 3">
    <name type="scientific">Algoriphagus halophilus</name>
    <dbReference type="NCBI Taxonomy" id="226505"/>
    <lineage>
        <taxon>Bacteria</taxon>
        <taxon>Pseudomonadati</taxon>
        <taxon>Bacteroidota</taxon>
        <taxon>Cytophagia</taxon>
        <taxon>Cytophagales</taxon>
        <taxon>Cyclobacteriaceae</taxon>
        <taxon>Algoriphagus</taxon>
    </lineage>
</organism>